<keyword evidence="2" id="KW-0285">Flavoprotein</keyword>
<comment type="cofactor">
    <cofactor evidence="1">
        <name>FAD</name>
        <dbReference type="ChEBI" id="CHEBI:57692"/>
    </cofactor>
</comment>
<evidence type="ECO:0000256" key="4">
    <source>
        <dbReference type="ARBA" id="ARBA00023002"/>
    </source>
</evidence>
<dbReference type="RefSeq" id="WP_338204684.1">
    <property type="nucleotide sequence ID" value="NZ_JAEKNR010000217.1"/>
</dbReference>
<dbReference type="Gene3D" id="3.30.390.30">
    <property type="match status" value="1"/>
</dbReference>
<evidence type="ECO:0000256" key="2">
    <source>
        <dbReference type="ARBA" id="ARBA00022630"/>
    </source>
</evidence>
<proteinExistence type="predicted"/>
<dbReference type="InterPro" id="IPR016156">
    <property type="entry name" value="FAD/NAD-linked_Rdtase_dimer_sf"/>
</dbReference>
<evidence type="ECO:0000313" key="7">
    <source>
        <dbReference type="EMBL" id="MBJ7600734.1"/>
    </source>
</evidence>
<dbReference type="PRINTS" id="PR00368">
    <property type="entry name" value="FADPNR"/>
</dbReference>
<dbReference type="SUPFAM" id="SSF55424">
    <property type="entry name" value="FAD/NAD-linked reductases, dimerisation (C-terminal) domain"/>
    <property type="match status" value="1"/>
</dbReference>
<name>A0A934K8B6_9BACT</name>
<dbReference type="EMBL" id="JAEKNR010000217">
    <property type="protein sequence ID" value="MBJ7600734.1"/>
    <property type="molecule type" value="Genomic_DNA"/>
</dbReference>
<keyword evidence="8" id="KW-1185">Reference proteome</keyword>
<evidence type="ECO:0000313" key="8">
    <source>
        <dbReference type="Proteomes" id="UP000612893"/>
    </source>
</evidence>
<dbReference type="GO" id="GO:0016491">
    <property type="term" value="F:oxidoreductase activity"/>
    <property type="evidence" value="ECO:0007669"/>
    <property type="project" value="UniProtKB-KW"/>
</dbReference>
<dbReference type="Pfam" id="PF07992">
    <property type="entry name" value="Pyr_redox_2"/>
    <property type="match status" value="2"/>
</dbReference>
<dbReference type="PRINTS" id="PR00469">
    <property type="entry name" value="PNDRDTASEII"/>
</dbReference>
<dbReference type="AlphaFoldDB" id="A0A934K8B6"/>
<accession>A0A934K8B6</accession>
<dbReference type="Gene3D" id="3.50.50.60">
    <property type="entry name" value="FAD/NAD(P)-binding domain"/>
    <property type="match status" value="3"/>
</dbReference>
<dbReference type="InterPro" id="IPR050446">
    <property type="entry name" value="FAD-oxidoreductase/Apoptosis"/>
</dbReference>
<dbReference type="InterPro" id="IPR028202">
    <property type="entry name" value="Reductase_C"/>
</dbReference>
<organism evidence="7 8">
    <name type="scientific">Candidatus Nephthysia bennettiae</name>
    <dbReference type="NCBI Taxonomy" id="3127016"/>
    <lineage>
        <taxon>Bacteria</taxon>
        <taxon>Bacillati</taxon>
        <taxon>Candidatus Dormiibacterota</taxon>
        <taxon>Candidatus Dormibacteria</taxon>
        <taxon>Candidatus Dormibacterales</taxon>
        <taxon>Candidatus Dormibacteraceae</taxon>
        <taxon>Candidatus Nephthysia</taxon>
    </lineage>
</organism>
<evidence type="ECO:0000256" key="1">
    <source>
        <dbReference type="ARBA" id="ARBA00001974"/>
    </source>
</evidence>
<feature type="domain" description="FAD/NAD(P)-binding" evidence="5">
    <location>
        <begin position="5"/>
        <end position="198"/>
    </location>
</feature>
<sequence length="385" mass="41327">MAGGRMVIAGGGAAAHGAVAGMRRAGFAGEVLVVGREPLPPYQRPPLSKGYLLGTVSRAELLLPPVDAVLRLGEEVVELAAERHAIRLGSGETIPYDRLLLATGARPRRLLPEERGLYLRDVDQADQLRRLLSAGRPLEVVGAGFIGCEVAAAARAGQVPVTLYEKLAQPLLRVLGLELGAWLAEVHRRNGVELRTGVAEPPMPGPATLVAVGSEPNLELAQAAGLRCEQGVLVDELGKTSAPDVYAAGDCARFWSLPLEASVRVEHFQTALHHGESVGASMAGLERSFEEVPWFWSDQYGMNIQYVGAALPWDETVVRGRFGEPPFTVFFLEGGRLRAAAGVDDGRTISRARRLIASRAEVPEDVLRQSLADPAADLRELAQRR</sequence>
<dbReference type="SUPFAM" id="SSF51905">
    <property type="entry name" value="FAD/NAD(P)-binding domain"/>
    <property type="match status" value="1"/>
</dbReference>
<keyword evidence="3" id="KW-0274">FAD</keyword>
<dbReference type="PANTHER" id="PTHR43557">
    <property type="entry name" value="APOPTOSIS-INDUCING FACTOR 1"/>
    <property type="match status" value="1"/>
</dbReference>
<reference evidence="7" key="1">
    <citation type="submission" date="2020-10" db="EMBL/GenBank/DDBJ databases">
        <title>Ca. Dormibacterota MAGs.</title>
        <authorList>
            <person name="Montgomery K."/>
        </authorList>
    </citation>
    <scope>NUCLEOTIDE SEQUENCE [LARGE SCALE GENOMIC DNA]</scope>
    <source>
        <strain evidence="7">SC8812_S17_10</strain>
    </source>
</reference>
<dbReference type="Pfam" id="PF14759">
    <property type="entry name" value="Reductase_C"/>
    <property type="match status" value="1"/>
</dbReference>
<gene>
    <name evidence="7" type="ORF">JF922_22025</name>
</gene>
<feature type="domain" description="Reductase C-terminal" evidence="6">
    <location>
        <begin position="294"/>
        <end position="382"/>
    </location>
</feature>
<evidence type="ECO:0000259" key="5">
    <source>
        <dbReference type="Pfam" id="PF07992"/>
    </source>
</evidence>
<dbReference type="Proteomes" id="UP000612893">
    <property type="component" value="Unassembled WGS sequence"/>
</dbReference>
<evidence type="ECO:0000259" key="6">
    <source>
        <dbReference type="Pfam" id="PF14759"/>
    </source>
</evidence>
<protein>
    <submittedName>
        <fullName evidence="7">FAD-dependent oxidoreductase</fullName>
    </submittedName>
</protein>
<evidence type="ECO:0000256" key="3">
    <source>
        <dbReference type="ARBA" id="ARBA00022827"/>
    </source>
</evidence>
<dbReference type="InterPro" id="IPR023753">
    <property type="entry name" value="FAD/NAD-binding_dom"/>
</dbReference>
<dbReference type="InterPro" id="IPR036188">
    <property type="entry name" value="FAD/NAD-bd_sf"/>
</dbReference>
<dbReference type="PANTHER" id="PTHR43557:SF2">
    <property type="entry name" value="RIESKE DOMAIN-CONTAINING PROTEIN-RELATED"/>
    <property type="match status" value="1"/>
</dbReference>
<keyword evidence="4" id="KW-0560">Oxidoreductase</keyword>
<feature type="domain" description="FAD/NAD(P)-binding" evidence="5">
    <location>
        <begin position="208"/>
        <end position="275"/>
    </location>
</feature>
<comment type="caution">
    <text evidence="7">The sequence shown here is derived from an EMBL/GenBank/DDBJ whole genome shotgun (WGS) entry which is preliminary data.</text>
</comment>